<feature type="domain" description="RagB/SusD" evidence="6">
    <location>
        <begin position="376"/>
        <end position="522"/>
    </location>
</feature>
<evidence type="ECO:0000256" key="4">
    <source>
        <dbReference type="ARBA" id="ARBA00023136"/>
    </source>
</evidence>
<dbReference type="Pfam" id="PF07980">
    <property type="entry name" value="SusD_RagB"/>
    <property type="match status" value="1"/>
</dbReference>
<keyword evidence="5" id="KW-0998">Cell outer membrane</keyword>
<dbReference type="Pfam" id="PF14322">
    <property type="entry name" value="SusD-like_3"/>
    <property type="match status" value="1"/>
</dbReference>
<evidence type="ECO:0000259" key="7">
    <source>
        <dbReference type="Pfam" id="PF14322"/>
    </source>
</evidence>
<sequence>MLDVILNFKPTGMKTMKIIKKITKSIVILIVLTSASACKDYLNIQPVDRLTGNNFYQNKDDVEANIANMYSRFFEKINESWVIGAIGEARTGEIFVSPNANGYNSRKAIEALGRNELITAMTVQDYVDRYHFENITNWTTYYQVIQTANILIDKLNEGIPALGDSDTRRYLAEATFIRCFTYFWMVRLYGDVVYYTEPYESDPLPREDMVSVLNKCIADLESQKDNSPWTLSDVAQRGARASRGSIIALLMHMNMWNAGFDQSHSEGYYRKVAALGQELVNSGAYRLLPMDDDNWALVTKGRSEESLFEFYRSINYDDDVSNLAPFGDHFLRWPYKFPRYDAQISICYYTADYMEKIFPSSEADKRKDIWFEEMLANDGQFVARKFGLNVYASGNENKNPDNTFLIFRYADAILLWSEALANLGEDGSATDALNIIRKRAGASDVTGLTGTALKDAIFMERCRELFGEGHRYFDLVRTRRILNSSWVAHPLNQDQFTRRAWTWPINNSALTNNPYMVLNQYWLPGGGGN</sequence>
<dbReference type="InterPro" id="IPR012944">
    <property type="entry name" value="SusD_RagB_dom"/>
</dbReference>
<dbReference type="InterPro" id="IPR033985">
    <property type="entry name" value="SusD-like_N"/>
</dbReference>
<name>A0ABP9CDN3_9SPHI</name>
<comment type="similarity">
    <text evidence="2">Belongs to the SusD family.</text>
</comment>
<comment type="caution">
    <text evidence="8">The sequence shown here is derived from an EMBL/GenBank/DDBJ whole genome shotgun (WGS) entry which is preliminary data.</text>
</comment>
<dbReference type="CDD" id="cd08977">
    <property type="entry name" value="SusD"/>
    <property type="match status" value="1"/>
</dbReference>
<keyword evidence="9" id="KW-1185">Reference proteome</keyword>
<evidence type="ECO:0000259" key="6">
    <source>
        <dbReference type="Pfam" id="PF07980"/>
    </source>
</evidence>
<evidence type="ECO:0000256" key="5">
    <source>
        <dbReference type="ARBA" id="ARBA00023237"/>
    </source>
</evidence>
<dbReference type="InterPro" id="IPR011990">
    <property type="entry name" value="TPR-like_helical_dom_sf"/>
</dbReference>
<feature type="domain" description="SusD-like N-terminal" evidence="7">
    <location>
        <begin position="115"/>
        <end position="225"/>
    </location>
</feature>
<organism evidence="8 9">
    <name type="scientific">Olivibacter ginsenosidimutans</name>
    <dbReference type="NCBI Taxonomy" id="1176537"/>
    <lineage>
        <taxon>Bacteria</taxon>
        <taxon>Pseudomonadati</taxon>
        <taxon>Bacteroidota</taxon>
        <taxon>Sphingobacteriia</taxon>
        <taxon>Sphingobacteriales</taxon>
        <taxon>Sphingobacteriaceae</taxon>
        <taxon>Olivibacter</taxon>
    </lineage>
</organism>
<evidence type="ECO:0000256" key="1">
    <source>
        <dbReference type="ARBA" id="ARBA00004442"/>
    </source>
</evidence>
<comment type="subcellular location">
    <subcellularLocation>
        <location evidence="1">Cell outer membrane</location>
    </subcellularLocation>
</comment>
<evidence type="ECO:0000256" key="2">
    <source>
        <dbReference type="ARBA" id="ARBA00006275"/>
    </source>
</evidence>
<gene>
    <name evidence="8" type="ORF">GCM10023231_40610</name>
</gene>
<evidence type="ECO:0000313" key="9">
    <source>
        <dbReference type="Proteomes" id="UP001501411"/>
    </source>
</evidence>
<keyword evidence="3" id="KW-0732">Signal</keyword>
<dbReference type="EMBL" id="BAABIQ010000044">
    <property type="protein sequence ID" value="GAA4807296.1"/>
    <property type="molecule type" value="Genomic_DNA"/>
</dbReference>
<reference evidence="9" key="1">
    <citation type="journal article" date="2019" name="Int. J. Syst. Evol. Microbiol.">
        <title>The Global Catalogue of Microorganisms (GCM) 10K type strain sequencing project: providing services to taxonomists for standard genome sequencing and annotation.</title>
        <authorList>
            <consortium name="The Broad Institute Genomics Platform"/>
            <consortium name="The Broad Institute Genome Sequencing Center for Infectious Disease"/>
            <person name="Wu L."/>
            <person name="Ma J."/>
        </authorList>
    </citation>
    <scope>NUCLEOTIDE SEQUENCE [LARGE SCALE GENOMIC DNA]</scope>
    <source>
        <strain evidence="9">JCM 18200</strain>
    </source>
</reference>
<accession>A0ABP9CDN3</accession>
<proteinExistence type="inferred from homology"/>
<protein>
    <submittedName>
        <fullName evidence="8">RagB/SusD family nutrient uptake outer membrane protein</fullName>
    </submittedName>
</protein>
<dbReference type="Proteomes" id="UP001501411">
    <property type="component" value="Unassembled WGS sequence"/>
</dbReference>
<dbReference type="SUPFAM" id="SSF48452">
    <property type="entry name" value="TPR-like"/>
    <property type="match status" value="1"/>
</dbReference>
<evidence type="ECO:0000313" key="8">
    <source>
        <dbReference type="EMBL" id="GAA4807296.1"/>
    </source>
</evidence>
<keyword evidence="4" id="KW-0472">Membrane</keyword>
<evidence type="ECO:0000256" key="3">
    <source>
        <dbReference type="ARBA" id="ARBA00022729"/>
    </source>
</evidence>
<dbReference type="Gene3D" id="1.25.40.390">
    <property type="match status" value="1"/>
</dbReference>